<gene>
    <name evidence="2" type="ORF">CgunFtcFv8_005204</name>
</gene>
<dbReference type="AlphaFoldDB" id="A0AAN8CXP8"/>
<feature type="compositionally biased region" description="Basic and acidic residues" evidence="1">
    <location>
        <begin position="936"/>
        <end position="945"/>
    </location>
</feature>
<feature type="region of interest" description="Disordered" evidence="1">
    <location>
        <begin position="1"/>
        <end position="96"/>
    </location>
</feature>
<feature type="compositionally biased region" description="Basic residues" evidence="1">
    <location>
        <begin position="1"/>
        <end position="10"/>
    </location>
</feature>
<feature type="compositionally biased region" description="Low complexity" evidence="1">
    <location>
        <begin position="495"/>
        <end position="510"/>
    </location>
</feature>
<proteinExistence type="predicted"/>
<feature type="region of interest" description="Disordered" evidence="1">
    <location>
        <begin position="626"/>
        <end position="650"/>
    </location>
</feature>
<evidence type="ECO:0000313" key="3">
    <source>
        <dbReference type="Proteomes" id="UP001331515"/>
    </source>
</evidence>
<feature type="region of interest" description="Disordered" evidence="1">
    <location>
        <begin position="121"/>
        <end position="181"/>
    </location>
</feature>
<evidence type="ECO:0000256" key="1">
    <source>
        <dbReference type="SAM" id="MobiDB-lite"/>
    </source>
</evidence>
<feature type="region of interest" description="Disordered" evidence="1">
    <location>
        <begin position="568"/>
        <end position="598"/>
    </location>
</feature>
<feature type="compositionally biased region" description="Basic and acidic residues" evidence="1">
    <location>
        <begin position="626"/>
        <end position="637"/>
    </location>
</feature>
<reference evidence="2 3" key="1">
    <citation type="journal article" date="2023" name="Mol. Biol. Evol.">
        <title>Genomics of Secondarily Temperate Adaptation in the Only Non-Antarctic Icefish.</title>
        <authorList>
            <person name="Rivera-Colon A.G."/>
            <person name="Rayamajhi N."/>
            <person name="Minhas B.F."/>
            <person name="Madrigal G."/>
            <person name="Bilyk K.T."/>
            <person name="Yoon V."/>
            <person name="Hune M."/>
            <person name="Gregory S."/>
            <person name="Cheng C.H.C."/>
            <person name="Catchen J.M."/>
        </authorList>
    </citation>
    <scope>NUCLEOTIDE SEQUENCE [LARGE SCALE GENOMIC DNA]</scope>
    <source>
        <tissue evidence="2">White muscle</tissue>
    </source>
</reference>
<comment type="caution">
    <text evidence="2">The sequence shown here is derived from an EMBL/GenBank/DDBJ whole genome shotgun (WGS) entry which is preliminary data.</text>
</comment>
<feature type="compositionally biased region" description="Polar residues" evidence="1">
    <location>
        <begin position="12"/>
        <end position="23"/>
    </location>
</feature>
<feature type="compositionally biased region" description="Basic residues" evidence="1">
    <location>
        <begin position="30"/>
        <end position="41"/>
    </location>
</feature>
<feature type="compositionally biased region" description="Polar residues" evidence="1">
    <location>
        <begin position="244"/>
        <end position="262"/>
    </location>
</feature>
<evidence type="ECO:0000313" key="2">
    <source>
        <dbReference type="EMBL" id="KAK5910990.1"/>
    </source>
</evidence>
<feature type="region of interest" description="Disordered" evidence="1">
    <location>
        <begin position="221"/>
        <end position="318"/>
    </location>
</feature>
<feature type="compositionally biased region" description="Polar residues" evidence="1">
    <location>
        <begin position="67"/>
        <end position="81"/>
    </location>
</feature>
<feature type="compositionally biased region" description="Polar residues" evidence="1">
    <location>
        <begin position="142"/>
        <end position="171"/>
    </location>
</feature>
<organism evidence="2 3">
    <name type="scientific">Champsocephalus gunnari</name>
    <name type="common">Mackerel icefish</name>
    <dbReference type="NCBI Taxonomy" id="52237"/>
    <lineage>
        <taxon>Eukaryota</taxon>
        <taxon>Metazoa</taxon>
        <taxon>Chordata</taxon>
        <taxon>Craniata</taxon>
        <taxon>Vertebrata</taxon>
        <taxon>Euteleostomi</taxon>
        <taxon>Actinopterygii</taxon>
        <taxon>Neopterygii</taxon>
        <taxon>Teleostei</taxon>
        <taxon>Neoteleostei</taxon>
        <taxon>Acanthomorphata</taxon>
        <taxon>Eupercaria</taxon>
        <taxon>Perciformes</taxon>
        <taxon>Notothenioidei</taxon>
        <taxon>Channichthyidae</taxon>
        <taxon>Champsocephalus</taxon>
    </lineage>
</organism>
<sequence>MAKSSSRKTLKSLFSRSEANLTDSGEKGEKKRFKFLKFKTKPKSDPVPVPANESQQLHSAVEDGEATSDNITSDNKRSSLYGTAPRSKNKELSYSELDLRKPKRFATFSFGFKKRRKNEERISKSVFGLHRHDIEEQEETPSDLSQLESDQANRKFSMSQPELDTFDTFNIPSPPPVATNQSESYFTLQNQSQSSGSCIFDVHKEPQKAPIATIPEMDNLGSLEEKENIPVHYNSDPSAPKTLTEATSENQTVSQPASQPSSSDHKAVADNPTSNDLSDNDILQQFNTTEIPFTESPRVTVSHNQPEAPDIASTQNGKLSLAGVDSKIDATITDSIPAPHPKDSAVVTDLTSVHQEFSISGSEKSTPETASSVITTSAVGKENSSPVSEYAAYGALYDSLFPRSFTSEILSTPISNPPPKVHTEIIHLNTTSKPVVVKTLNEYQTETIDINPRYPHSSLSSGSAPDDNDTIPYSEMTHPLSEMKSDSFSPIQDNVSSVPEVESSAPPISECVTSQAAGTRVSASEQRVNPFKQLVEDEASTDPVSPVSPVPEKMSASKCLEIRIEPRESFFAPSGPTESSEGPVSPAYLSMGSDEGSGMEIYYSAEEDNTEESGGEEMYTMKERGEMSMEDGGREAEFPQQEESAERWIRKRDEGEFQGLIVKVRNEVGKIGNDERKERVNSQIEVEKKVGQRPQTQVQDIETSTFLVGGDARSQEKGVATTVWPQVREEGEEEGEKELLATPVQLVKTLMICNFAPPSTELHGQGEGSRENWTEELEKEDHSNGDKQLLSEVMQYRSHKGTMSSVHADSSITTEGDMLTPRLREAGELVSLNAVLHKIVEVSKESTKSSSVTPASADTDTPARGQVVTGTLTRRADLQSDATEVEHNRVLKSSEWVDTITPSTYRTRTVEEQVAVELSAPNADTQRPAAETQTHTSEKYKHPAEVEPDLNQG</sequence>
<name>A0AAN8CXP8_CHAGU</name>
<feature type="region of interest" description="Disordered" evidence="1">
    <location>
        <begin position="917"/>
        <end position="953"/>
    </location>
</feature>
<feature type="compositionally biased region" description="Polar residues" evidence="1">
    <location>
        <begin position="271"/>
        <end position="305"/>
    </location>
</feature>
<feature type="region of interest" description="Disordered" evidence="1">
    <location>
        <begin position="451"/>
        <end position="513"/>
    </location>
</feature>
<dbReference type="EMBL" id="JAURVH010001528">
    <property type="protein sequence ID" value="KAK5910990.1"/>
    <property type="molecule type" value="Genomic_DNA"/>
</dbReference>
<keyword evidence="3" id="KW-1185">Reference proteome</keyword>
<protein>
    <submittedName>
        <fullName evidence="2">Uncharacterized protein</fullName>
    </submittedName>
</protein>
<dbReference type="Proteomes" id="UP001331515">
    <property type="component" value="Unassembled WGS sequence"/>
</dbReference>
<feature type="region of interest" description="Disordered" evidence="1">
    <location>
        <begin position="758"/>
        <end position="784"/>
    </location>
</feature>
<accession>A0AAN8CXP8</accession>